<dbReference type="PROSITE" id="PS51257">
    <property type="entry name" value="PROKAR_LIPOPROTEIN"/>
    <property type="match status" value="1"/>
</dbReference>
<evidence type="ECO:0000313" key="10">
    <source>
        <dbReference type="EMBL" id="ACG28456.1"/>
    </source>
</evidence>
<dbReference type="GO" id="GO:0003677">
    <property type="term" value="F:DNA binding"/>
    <property type="evidence" value="ECO:0007669"/>
    <property type="project" value="UniProtKB-KW"/>
</dbReference>
<proteinExistence type="evidence at transcript level"/>
<evidence type="ECO:0000256" key="3">
    <source>
        <dbReference type="ARBA" id="ARBA00023125"/>
    </source>
</evidence>
<feature type="compositionally biased region" description="Low complexity" evidence="8">
    <location>
        <begin position="92"/>
        <end position="116"/>
    </location>
</feature>
<feature type="compositionally biased region" description="Basic residues" evidence="8">
    <location>
        <begin position="117"/>
        <end position="127"/>
    </location>
</feature>
<feature type="compositionally biased region" description="Low complexity" evidence="8">
    <location>
        <begin position="65"/>
        <end position="83"/>
    </location>
</feature>
<keyword evidence="3" id="KW-0238">DNA-binding</keyword>
<evidence type="ECO:0000259" key="9">
    <source>
        <dbReference type="PROSITE" id="PS51032"/>
    </source>
</evidence>
<dbReference type="GO" id="GO:0003700">
    <property type="term" value="F:DNA-binding transcription factor activity"/>
    <property type="evidence" value="ECO:0007669"/>
    <property type="project" value="InterPro"/>
</dbReference>
<dbReference type="InterPro" id="IPR001471">
    <property type="entry name" value="AP2/ERF_dom"/>
</dbReference>
<evidence type="ECO:0000256" key="1">
    <source>
        <dbReference type="ARBA" id="ARBA00004123"/>
    </source>
</evidence>
<feature type="compositionally biased region" description="Low complexity" evidence="8">
    <location>
        <begin position="204"/>
        <end position="214"/>
    </location>
</feature>
<feature type="region of interest" description="Disordered" evidence="8">
    <location>
        <begin position="1"/>
        <end position="127"/>
    </location>
</feature>
<dbReference type="SMART" id="SM00380">
    <property type="entry name" value="AP2"/>
    <property type="match status" value="1"/>
</dbReference>
<keyword evidence="5" id="KW-0804">Transcription</keyword>
<keyword evidence="4" id="KW-0010">Activator</keyword>
<evidence type="ECO:0000256" key="7">
    <source>
        <dbReference type="ARBA" id="ARBA00024343"/>
    </source>
</evidence>
<dbReference type="Gene3D" id="3.30.730.10">
    <property type="entry name" value="AP2/ERF domain"/>
    <property type="match status" value="1"/>
</dbReference>
<dbReference type="CDD" id="cd00018">
    <property type="entry name" value="AP2"/>
    <property type="match status" value="1"/>
</dbReference>
<feature type="compositionally biased region" description="Low complexity" evidence="8">
    <location>
        <begin position="18"/>
        <end position="31"/>
    </location>
</feature>
<dbReference type="SUPFAM" id="SSF54171">
    <property type="entry name" value="DNA-binding domain"/>
    <property type="match status" value="1"/>
</dbReference>
<evidence type="ECO:0000256" key="5">
    <source>
        <dbReference type="ARBA" id="ARBA00023163"/>
    </source>
</evidence>
<dbReference type="PROSITE" id="PS51032">
    <property type="entry name" value="AP2_ERF"/>
    <property type="match status" value="1"/>
</dbReference>
<dbReference type="Pfam" id="PF00847">
    <property type="entry name" value="AP2"/>
    <property type="match status" value="1"/>
</dbReference>
<keyword evidence="6" id="KW-0539">Nucleus</keyword>
<feature type="domain" description="AP2/ERF" evidence="9">
    <location>
        <begin position="123"/>
        <end position="180"/>
    </location>
</feature>
<dbReference type="EMBL" id="EU956338">
    <property type="protein sequence ID" value="ACG28456.1"/>
    <property type="molecule type" value="mRNA"/>
</dbReference>
<dbReference type="InterPro" id="IPR036955">
    <property type="entry name" value="AP2/ERF_dom_sf"/>
</dbReference>
<dbReference type="FunFam" id="3.30.730.10:FF:000001">
    <property type="entry name" value="Ethylene-responsive transcription factor 2"/>
    <property type="match status" value="1"/>
</dbReference>
<keyword evidence="2" id="KW-0805">Transcription regulation</keyword>
<accession>B6SUC3</accession>
<comment type="subcellular location">
    <subcellularLocation>
        <location evidence="1">Nucleus</location>
    </subcellularLocation>
</comment>
<evidence type="ECO:0000256" key="8">
    <source>
        <dbReference type="SAM" id="MobiDB-lite"/>
    </source>
</evidence>
<dbReference type="ExpressionAtlas" id="B6SUC3">
    <property type="expression patterns" value="baseline and differential"/>
</dbReference>
<dbReference type="GO" id="GO:0005634">
    <property type="term" value="C:nucleus"/>
    <property type="evidence" value="ECO:0007669"/>
    <property type="project" value="UniProtKB-SubCell"/>
</dbReference>
<evidence type="ECO:0000256" key="4">
    <source>
        <dbReference type="ARBA" id="ARBA00023159"/>
    </source>
</evidence>
<feature type="compositionally biased region" description="Basic residues" evidence="8">
    <location>
        <begin position="43"/>
        <end position="54"/>
    </location>
</feature>
<dbReference type="InterPro" id="IPR016177">
    <property type="entry name" value="DNA-bd_dom_sf"/>
</dbReference>
<dbReference type="PRINTS" id="PR00367">
    <property type="entry name" value="ETHRSPELEMNT"/>
</dbReference>
<comment type="similarity">
    <text evidence="7">Belongs to the AP2/ERF transcription factor family. ERF subfamily.</text>
</comment>
<protein>
    <submittedName>
        <fullName evidence="10">Dehydration-responsive element-binding protein 1B</fullName>
    </submittedName>
</protein>
<dbReference type="AlphaFoldDB" id="B6SUC3"/>
<sequence>MDATAQRAMAVDTSNAPTTSCSSSSCTSSSSLVNEAPQEVPCKKSKGTNKRKRASSPDSQEVEANNNGSGNNSNGQQGEESSSCCSTEDNEASASVGEKAEAAAAATATGAASRSRSGYKHPSYRGVRRRSWGKWVSEIREPRKKSRIWLGTFPTAEMAARAHDVAALAIKGRGAHLNFPERAHELPRPASTSPADVQAAAAQAAAAADVQCDAPPSPSPSPEAAAASPDDAACCLEATTTTTTVHSGDGGQGQENALFDLPDLLLDLRDGLWWPPVWPAAAIMAAEEYDGCDVVGMHEPLLWAE</sequence>
<feature type="region of interest" description="Disordered" evidence="8">
    <location>
        <begin position="204"/>
        <end position="230"/>
    </location>
</feature>
<dbReference type="PANTHER" id="PTHR31985:SF130">
    <property type="entry name" value="ETHYLENE-RESPONSIVE TRANSCRIPTION FACTOR ERF034"/>
    <property type="match status" value="1"/>
</dbReference>
<name>B6SUC3_MAIZE</name>
<evidence type="ECO:0000256" key="6">
    <source>
        <dbReference type="ARBA" id="ARBA00023242"/>
    </source>
</evidence>
<dbReference type="PANTHER" id="PTHR31985">
    <property type="entry name" value="ETHYLENE-RESPONSIVE TRANSCRIPTION FACTOR ERF042-RELATED"/>
    <property type="match status" value="1"/>
</dbReference>
<dbReference type="InterPro" id="IPR051032">
    <property type="entry name" value="AP2/ERF_TF_ERF_subfamily"/>
</dbReference>
<organism evidence="10">
    <name type="scientific">Zea mays</name>
    <name type="common">Maize</name>
    <dbReference type="NCBI Taxonomy" id="4577"/>
    <lineage>
        <taxon>Eukaryota</taxon>
        <taxon>Viridiplantae</taxon>
        <taxon>Streptophyta</taxon>
        <taxon>Embryophyta</taxon>
        <taxon>Tracheophyta</taxon>
        <taxon>Spermatophyta</taxon>
        <taxon>Magnoliopsida</taxon>
        <taxon>Liliopsida</taxon>
        <taxon>Poales</taxon>
        <taxon>Poaceae</taxon>
        <taxon>PACMAD clade</taxon>
        <taxon>Panicoideae</taxon>
        <taxon>Andropogonodae</taxon>
        <taxon>Andropogoneae</taxon>
        <taxon>Tripsacinae</taxon>
        <taxon>Zea</taxon>
    </lineage>
</organism>
<evidence type="ECO:0000256" key="2">
    <source>
        <dbReference type="ARBA" id="ARBA00023015"/>
    </source>
</evidence>
<reference evidence="10" key="1">
    <citation type="journal article" date="2009" name="Plant Mol. Biol.">
        <title>Insights into corn genes derived from large-scale cDNA sequencing.</title>
        <authorList>
            <person name="Alexandrov N.N."/>
            <person name="Brover V.V."/>
            <person name="Freidin S."/>
            <person name="Troukhan M.E."/>
            <person name="Tatarinova T.V."/>
            <person name="Zhang H."/>
            <person name="Swaller T.J."/>
            <person name="Lu Y.P."/>
            <person name="Bouck J."/>
            <person name="Flavell R.B."/>
            <person name="Feldmann K.A."/>
        </authorList>
    </citation>
    <scope>NUCLEOTIDE SEQUENCE</scope>
</reference>